<evidence type="ECO:0000313" key="2">
    <source>
        <dbReference type="EMBL" id="WAR30596.1"/>
    </source>
</evidence>
<gene>
    <name evidence="2" type="ORF">MAR_033138</name>
</gene>
<reference evidence="2" key="1">
    <citation type="submission" date="2022-11" db="EMBL/GenBank/DDBJ databases">
        <title>Centuries of genome instability and evolution in soft-shell clam transmissible cancer (bioRxiv).</title>
        <authorList>
            <person name="Hart S.F.M."/>
            <person name="Yonemitsu M.A."/>
            <person name="Giersch R.M."/>
            <person name="Beal B.F."/>
            <person name="Arriagada G."/>
            <person name="Davis B.W."/>
            <person name="Ostrander E.A."/>
            <person name="Goff S.P."/>
            <person name="Metzger M.J."/>
        </authorList>
    </citation>
    <scope>NUCLEOTIDE SEQUENCE</scope>
    <source>
        <strain evidence="2">MELC-2E11</strain>
        <tissue evidence="2">Siphon/mantle</tissue>
    </source>
</reference>
<keyword evidence="3" id="KW-1185">Reference proteome</keyword>
<sequence>MSVNSTQTGCLSARNPQSEAEILRKHVFYQTSHQAAKYPPSMRRSASPVRLPKVRKGEVRTSSPVERRQPSPAMIRTRMSLERLDERRLQRKDRERPW</sequence>
<accession>A0ABY7GHG8</accession>
<feature type="non-terminal residue" evidence="2">
    <location>
        <position position="1"/>
    </location>
</feature>
<dbReference type="EMBL" id="CP111028">
    <property type="protein sequence ID" value="WAR30596.1"/>
    <property type="molecule type" value="Genomic_DNA"/>
</dbReference>
<feature type="compositionally biased region" description="Basic and acidic residues" evidence="1">
    <location>
        <begin position="79"/>
        <end position="98"/>
    </location>
</feature>
<feature type="compositionally biased region" description="Basic and acidic residues" evidence="1">
    <location>
        <begin position="55"/>
        <end position="69"/>
    </location>
</feature>
<evidence type="ECO:0000313" key="3">
    <source>
        <dbReference type="Proteomes" id="UP001164746"/>
    </source>
</evidence>
<feature type="region of interest" description="Disordered" evidence="1">
    <location>
        <begin position="34"/>
        <end position="98"/>
    </location>
</feature>
<name>A0ABY7GHG8_MYAAR</name>
<organism evidence="2 3">
    <name type="scientific">Mya arenaria</name>
    <name type="common">Soft-shell clam</name>
    <dbReference type="NCBI Taxonomy" id="6604"/>
    <lineage>
        <taxon>Eukaryota</taxon>
        <taxon>Metazoa</taxon>
        <taxon>Spiralia</taxon>
        <taxon>Lophotrochozoa</taxon>
        <taxon>Mollusca</taxon>
        <taxon>Bivalvia</taxon>
        <taxon>Autobranchia</taxon>
        <taxon>Heteroconchia</taxon>
        <taxon>Euheterodonta</taxon>
        <taxon>Imparidentia</taxon>
        <taxon>Neoheterodontei</taxon>
        <taxon>Myida</taxon>
        <taxon>Myoidea</taxon>
        <taxon>Myidae</taxon>
        <taxon>Mya</taxon>
    </lineage>
</organism>
<dbReference type="Proteomes" id="UP001164746">
    <property type="component" value="Chromosome 17"/>
</dbReference>
<protein>
    <submittedName>
        <fullName evidence="2">Uncharacterized protein</fullName>
    </submittedName>
</protein>
<evidence type="ECO:0000256" key="1">
    <source>
        <dbReference type="SAM" id="MobiDB-lite"/>
    </source>
</evidence>
<proteinExistence type="predicted"/>